<dbReference type="PANTHER" id="PTHR33932:SF4">
    <property type="entry name" value="NA(+)_H(+) ANTIPORTER SUBUNIT B"/>
    <property type="match status" value="1"/>
</dbReference>
<dbReference type="PANTHER" id="PTHR33932">
    <property type="entry name" value="NA(+)/H(+) ANTIPORTER SUBUNIT B"/>
    <property type="match status" value="1"/>
</dbReference>
<dbReference type="AlphaFoldDB" id="A0A267ME16"/>
<dbReference type="RefSeq" id="WP_095135659.1">
    <property type="nucleotide sequence ID" value="NZ_NIBG01000029.1"/>
</dbReference>
<keyword evidence="4 7" id="KW-0812">Transmembrane</keyword>
<keyword evidence="5 7" id="KW-1133">Transmembrane helix</keyword>
<feature type="transmembrane region" description="Helical" evidence="7">
    <location>
        <begin position="36"/>
        <end position="52"/>
    </location>
</feature>
<evidence type="ECO:0000256" key="7">
    <source>
        <dbReference type="SAM" id="Phobius"/>
    </source>
</evidence>
<feature type="transmembrane region" description="Helical" evidence="7">
    <location>
        <begin position="67"/>
        <end position="87"/>
    </location>
</feature>
<comment type="subcellular location">
    <subcellularLocation>
        <location evidence="1">Cell membrane</location>
        <topology evidence="1">Multi-pass membrane protein</topology>
    </subcellularLocation>
</comment>
<reference evidence="9 10" key="1">
    <citation type="submission" date="2017-06" db="EMBL/GenBank/DDBJ databases">
        <title>Draft genome sequence of anaerobic fermentative bacterium Anaeromicrobium sediminis DY2726D isolated from West Pacific Ocean sediments.</title>
        <authorList>
            <person name="Zeng X."/>
        </authorList>
    </citation>
    <scope>NUCLEOTIDE SEQUENCE [LARGE SCALE GENOMIC DNA]</scope>
    <source>
        <strain evidence="9 10">DY2726D</strain>
    </source>
</reference>
<dbReference type="GO" id="GO:0005886">
    <property type="term" value="C:plasma membrane"/>
    <property type="evidence" value="ECO:0007669"/>
    <property type="project" value="UniProtKB-SubCell"/>
</dbReference>
<evidence type="ECO:0000256" key="2">
    <source>
        <dbReference type="ARBA" id="ARBA00009425"/>
    </source>
</evidence>
<evidence type="ECO:0000313" key="10">
    <source>
        <dbReference type="Proteomes" id="UP000216024"/>
    </source>
</evidence>
<accession>A0A267ME16</accession>
<feature type="transmembrane region" description="Helical" evidence="7">
    <location>
        <begin position="12"/>
        <end position="30"/>
    </location>
</feature>
<evidence type="ECO:0000256" key="3">
    <source>
        <dbReference type="ARBA" id="ARBA00022475"/>
    </source>
</evidence>
<sequence length="137" mass="15047">MDSIILREILRFLIPLIQVFGIYVILFGHLSPGGGFSGGTIIGASFILYRLVNDKKEVNSKLPYEKLMKSMCLSLVFYGLLKGYYFIGDSFHLPVIPLGKVGNILSAGAILPLNIAVGIIVAITVYFLFSLFNEGEI</sequence>
<feature type="domain" description="Na+/H+ antiporter MnhB subunit-related protein" evidence="8">
    <location>
        <begin position="5"/>
        <end position="125"/>
    </location>
</feature>
<evidence type="ECO:0000259" key="8">
    <source>
        <dbReference type="Pfam" id="PF04039"/>
    </source>
</evidence>
<evidence type="ECO:0000256" key="6">
    <source>
        <dbReference type="ARBA" id="ARBA00023136"/>
    </source>
</evidence>
<organism evidence="9 10">
    <name type="scientific">Anaeromicrobium sediminis</name>
    <dbReference type="NCBI Taxonomy" id="1478221"/>
    <lineage>
        <taxon>Bacteria</taxon>
        <taxon>Bacillati</taxon>
        <taxon>Bacillota</taxon>
        <taxon>Clostridia</taxon>
        <taxon>Peptostreptococcales</taxon>
        <taxon>Thermotaleaceae</taxon>
        <taxon>Anaeromicrobium</taxon>
    </lineage>
</organism>
<comment type="similarity">
    <text evidence="2">Belongs to the CPA3 antiporters (TC 2.A.63) subunit B family.</text>
</comment>
<evidence type="ECO:0000313" key="9">
    <source>
        <dbReference type="EMBL" id="PAB57040.1"/>
    </source>
</evidence>
<evidence type="ECO:0000256" key="1">
    <source>
        <dbReference type="ARBA" id="ARBA00004651"/>
    </source>
</evidence>
<name>A0A267ME16_9FIRM</name>
<evidence type="ECO:0000256" key="4">
    <source>
        <dbReference type="ARBA" id="ARBA00022692"/>
    </source>
</evidence>
<feature type="transmembrane region" description="Helical" evidence="7">
    <location>
        <begin position="107"/>
        <end position="129"/>
    </location>
</feature>
<keyword evidence="10" id="KW-1185">Reference proteome</keyword>
<dbReference type="OrthoDB" id="1752329at2"/>
<protein>
    <recommendedName>
        <fullName evidence="8">Na+/H+ antiporter MnhB subunit-related protein domain-containing protein</fullName>
    </recommendedName>
</protein>
<gene>
    <name evidence="9" type="ORF">CCE28_19870</name>
</gene>
<comment type="caution">
    <text evidence="9">The sequence shown here is derived from an EMBL/GenBank/DDBJ whole genome shotgun (WGS) entry which is preliminary data.</text>
</comment>
<dbReference type="Pfam" id="PF04039">
    <property type="entry name" value="MnhB"/>
    <property type="match status" value="1"/>
</dbReference>
<dbReference type="Proteomes" id="UP000216024">
    <property type="component" value="Unassembled WGS sequence"/>
</dbReference>
<dbReference type="InterPro" id="IPR007182">
    <property type="entry name" value="MnhB"/>
</dbReference>
<proteinExistence type="inferred from homology"/>
<evidence type="ECO:0000256" key="5">
    <source>
        <dbReference type="ARBA" id="ARBA00022989"/>
    </source>
</evidence>
<keyword evidence="3" id="KW-1003">Cell membrane</keyword>
<dbReference type="EMBL" id="NIBG01000029">
    <property type="protein sequence ID" value="PAB57040.1"/>
    <property type="molecule type" value="Genomic_DNA"/>
</dbReference>
<dbReference type="InterPro" id="IPR050622">
    <property type="entry name" value="CPA3_antiporter_subunitB"/>
</dbReference>
<keyword evidence="6 7" id="KW-0472">Membrane</keyword>